<keyword evidence="1" id="KW-0812">Transmembrane</keyword>
<keyword evidence="1" id="KW-0472">Membrane</keyword>
<reference evidence="3" key="1">
    <citation type="submission" date="2021-04" db="EMBL/GenBank/DDBJ databases">
        <authorList>
            <person name="Postec A."/>
        </authorList>
    </citation>
    <scope>NUCLEOTIDE SEQUENCE</scope>
    <source>
        <strain evidence="3">F1F22</strain>
    </source>
</reference>
<dbReference type="Pfam" id="PF00990">
    <property type="entry name" value="GGDEF"/>
    <property type="match status" value="1"/>
</dbReference>
<name>A0AAX3BFN6_9SPIR</name>
<feature type="transmembrane region" description="Helical" evidence="1">
    <location>
        <begin position="93"/>
        <end position="113"/>
    </location>
</feature>
<dbReference type="Proteomes" id="UP001056539">
    <property type="component" value="Chromosome"/>
</dbReference>
<dbReference type="InterPro" id="IPR000160">
    <property type="entry name" value="GGDEF_dom"/>
</dbReference>
<feature type="transmembrane region" description="Helical" evidence="1">
    <location>
        <begin position="61"/>
        <end position="81"/>
    </location>
</feature>
<protein>
    <submittedName>
        <fullName evidence="3">Diguanylate cyclase</fullName>
        <ecNumber evidence="3">2.7.7.65</ecNumber>
    </submittedName>
</protein>
<accession>A0AAX3BFN6</accession>
<proteinExistence type="predicted"/>
<feature type="transmembrane region" description="Helical" evidence="1">
    <location>
        <begin position="120"/>
        <end position="138"/>
    </location>
</feature>
<dbReference type="SMART" id="SM00267">
    <property type="entry name" value="GGDEF"/>
    <property type="match status" value="1"/>
</dbReference>
<keyword evidence="1" id="KW-1133">Transmembrane helix</keyword>
<organism evidence="3 4">
    <name type="scientific">Thermospira aquatica</name>
    <dbReference type="NCBI Taxonomy" id="2828656"/>
    <lineage>
        <taxon>Bacteria</taxon>
        <taxon>Pseudomonadati</taxon>
        <taxon>Spirochaetota</taxon>
        <taxon>Spirochaetia</taxon>
        <taxon>Brevinematales</taxon>
        <taxon>Thermospiraceae</taxon>
        <taxon>Thermospira</taxon>
    </lineage>
</organism>
<dbReference type="Gene3D" id="3.30.70.270">
    <property type="match status" value="1"/>
</dbReference>
<dbReference type="PROSITE" id="PS50887">
    <property type="entry name" value="GGDEF"/>
    <property type="match status" value="1"/>
</dbReference>
<keyword evidence="3" id="KW-0808">Transferase</keyword>
<feature type="transmembrane region" description="Helical" evidence="1">
    <location>
        <begin position="217"/>
        <end position="241"/>
    </location>
</feature>
<evidence type="ECO:0000313" key="3">
    <source>
        <dbReference type="EMBL" id="URA10953.1"/>
    </source>
</evidence>
<evidence type="ECO:0000313" key="4">
    <source>
        <dbReference type="Proteomes" id="UP001056539"/>
    </source>
</evidence>
<dbReference type="EMBL" id="CP073355">
    <property type="protein sequence ID" value="URA10953.1"/>
    <property type="molecule type" value="Genomic_DNA"/>
</dbReference>
<reference evidence="3" key="2">
    <citation type="submission" date="2022-06" db="EMBL/GenBank/DDBJ databases">
        <title>Thermospira aquatica gen. nov., sp. nov.</title>
        <authorList>
            <person name="Ben Ali Gam Z."/>
            <person name="Labat M."/>
        </authorList>
    </citation>
    <scope>NUCLEOTIDE SEQUENCE</scope>
    <source>
        <strain evidence="3">F1F22</strain>
    </source>
</reference>
<feature type="transmembrane region" description="Helical" evidence="1">
    <location>
        <begin position="158"/>
        <end position="178"/>
    </location>
</feature>
<evidence type="ECO:0000259" key="2">
    <source>
        <dbReference type="PROSITE" id="PS50887"/>
    </source>
</evidence>
<dbReference type="RefSeq" id="WP_271436083.1">
    <property type="nucleotide sequence ID" value="NZ_CP073355.1"/>
</dbReference>
<dbReference type="GO" id="GO:0052621">
    <property type="term" value="F:diguanylate cyclase activity"/>
    <property type="evidence" value="ECO:0007669"/>
    <property type="project" value="UniProtKB-EC"/>
</dbReference>
<dbReference type="AlphaFoldDB" id="A0AAX3BFN6"/>
<feature type="transmembrane region" description="Helical" evidence="1">
    <location>
        <begin position="185"/>
        <end position="205"/>
    </location>
</feature>
<evidence type="ECO:0000256" key="1">
    <source>
        <dbReference type="SAM" id="Phobius"/>
    </source>
</evidence>
<dbReference type="NCBIfam" id="TIGR00254">
    <property type="entry name" value="GGDEF"/>
    <property type="match status" value="1"/>
</dbReference>
<gene>
    <name evidence="3" type="ORF">KDW03_03880</name>
</gene>
<feature type="transmembrane region" description="Helical" evidence="1">
    <location>
        <begin position="30"/>
        <end position="49"/>
    </location>
</feature>
<keyword evidence="3" id="KW-0548">Nucleotidyltransferase</keyword>
<dbReference type="SUPFAM" id="SSF55073">
    <property type="entry name" value="Nucleotide cyclase"/>
    <property type="match status" value="1"/>
</dbReference>
<dbReference type="InterPro" id="IPR043128">
    <property type="entry name" value="Rev_trsase/Diguanyl_cyclase"/>
</dbReference>
<feature type="domain" description="GGDEF" evidence="2">
    <location>
        <begin position="291"/>
        <end position="423"/>
    </location>
</feature>
<dbReference type="KEGG" id="taqu:KDW03_03880"/>
<dbReference type="EC" id="2.7.7.65" evidence="3"/>
<keyword evidence="4" id="KW-1185">Reference proteome</keyword>
<dbReference type="InterPro" id="IPR029787">
    <property type="entry name" value="Nucleotide_cyclase"/>
</dbReference>
<sequence>MSALKKLCFFLLFSLGIVTALIVLFPYERVYILGLFLAFVGMGTAYLYVVGATSAFVNFDFLFFSALGLAGVLVGTLYEIFFLTGAPAYDFLYPLHLVLFSWMSLWLFFSAFFVSRRLKYRWPVVLIWGVAMAGLFLVLQQYGGRVLPFLKGEVMPRIVQWVIGIEGLSLVTLGLVFFWRHRMALTLYASLVLWIVFRMIAGVFWLKASVDMANPLWFQYILTIEWLGLLFGLDGALYSGIHQPFHKLSRQIQILNEEKMLSLRLDRITRTLNADAFQDMVRYEVLRQKRQRSDLALLAIDALITMKDNSQYNCPDNVLGLLAASFRANLRAHDVISHWGGGRFTILLLDTDLVGACTVAKKIQEVVSMSEYLCGKDEAEVQLFMGAAVYMEGMGVEDFLSLAFRNLSLAREKKTNSVVTEGIFESPKAEEL</sequence>